<evidence type="ECO:0000256" key="4">
    <source>
        <dbReference type="ARBA" id="ARBA00022753"/>
    </source>
</evidence>
<evidence type="ECO:0000313" key="8">
    <source>
        <dbReference type="Proteomes" id="UP000504611"/>
    </source>
</evidence>
<comment type="similarity">
    <text evidence="2">Belongs to the VPS35L family.</text>
</comment>
<dbReference type="GO" id="GO:0015031">
    <property type="term" value="P:protein transport"/>
    <property type="evidence" value="ECO:0007669"/>
    <property type="project" value="UniProtKB-KW"/>
</dbReference>
<dbReference type="Proteomes" id="UP000504611">
    <property type="component" value="Unplaced"/>
</dbReference>
<evidence type="ECO:0000256" key="7">
    <source>
        <dbReference type="SAM" id="MobiDB-lite"/>
    </source>
</evidence>
<gene>
    <name evidence="9" type="primary">vps35l</name>
</gene>
<organism evidence="8 9">
    <name type="scientific">Notothenia coriiceps</name>
    <name type="common">black rockcod</name>
    <dbReference type="NCBI Taxonomy" id="8208"/>
    <lineage>
        <taxon>Eukaryota</taxon>
        <taxon>Metazoa</taxon>
        <taxon>Chordata</taxon>
        <taxon>Craniata</taxon>
        <taxon>Vertebrata</taxon>
        <taxon>Euteleostomi</taxon>
        <taxon>Actinopterygii</taxon>
        <taxon>Neopterygii</taxon>
        <taxon>Teleostei</taxon>
        <taxon>Neoteleostei</taxon>
        <taxon>Acanthomorphata</taxon>
        <taxon>Eupercaria</taxon>
        <taxon>Perciformes</taxon>
        <taxon>Notothenioidei</taxon>
        <taxon>Nototheniidae</taxon>
        <taxon>Notothenia</taxon>
    </lineage>
</organism>
<dbReference type="GO" id="GO:0032456">
    <property type="term" value="P:endocytic recycling"/>
    <property type="evidence" value="ECO:0007669"/>
    <property type="project" value="InterPro"/>
</dbReference>
<dbReference type="PANTHER" id="PTHR13673">
    <property type="entry name" value="ESOPHAGEAL CANCER ASSOCIATED PROTEIN"/>
    <property type="match status" value="1"/>
</dbReference>
<protein>
    <recommendedName>
        <fullName evidence="6">VPS35 endosomal protein-sorting factor-like</fullName>
    </recommendedName>
</protein>
<dbReference type="InterPro" id="IPR029705">
    <property type="entry name" value="VPS35L"/>
</dbReference>
<reference evidence="9" key="1">
    <citation type="submission" date="2025-08" db="UniProtKB">
        <authorList>
            <consortium name="RefSeq"/>
        </authorList>
    </citation>
    <scope>IDENTIFICATION</scope>
    <source>
        <tissue evidence="9">Muscle</tissue>
    </source>
</reference>
<sequence>EDNKSSFLNESLLCFQDLGKKKKEEEAVGSDFEPWSLKRGEILARFTTTEKLSINLFMGSDRGKAPSPGSSAVSEKVRTRLEELDDLEEV</sequence>
<evidence type="ECO:0000256" key="3">
    <source>
        <dbReference type="ARBA" id="ARBA00022448"/>
    </source>
</evidence>
<feature type="region of interest" description="Disordered" evidence="7">
    <location>
        <begin position="59"/>
        <end position="90"/>
    </location>
</feature>
<dbReference type="PANTHER" id="PTHR13673:SF0">
    <property type="entry name" value="VPS35 ENDOSOMAL PROTEIN-SORTING FACTOR-LIKE"/>
    <property type="match status" value="1"/>
</dbReference>
<evidence type="ECO:0000313" key="9">
    <source>
        <dbReference type="RefSeq" id="XP_010785389.1"/>
    </source>
</evidence>
<accession>A0A6I9P4H9</accession>
<dbReference type="RefSeq" id="XP_010785389.1">
    <property type="nucleotide sequence ID" value="XM_010787087.1"/>
</dbReference>
<name>A0A6I9P4H9_9TELE</name>
<dbReference type="KEGG" id="ncc:104959215"/>
<keyword evidence="3" id="KW-0813">Transport</keyword>
<keyword evidence="5" id="KW-0653">Protein transport</keyword>
<evidence type="ECO:0000256" key="2">
    <source>
        <dbReference type="ARBA" id="ARBA00010704"/>
    </source>
</evidence>
<keyword evidence="4" id="KW-0967">Endosome</keyword>
<feature type="non-terminal residue" evidence="9">
    <location>
        <position position="1"/>
    </location>
</feature>
<feature type="non-terminal residue" evidence="9">
    <location>
        <position position="90"/>
    </location>
</feature>
<dbReference type="CTD" id="57020"/>
<dbReference type="OrthoDB" id="1734063at2759"/>
<dbReference type="AlphaFoldDB" id="A0A6I9P4H9"/>
<evidence type="ECO:0000256" key="1">
    <source>
        <dbReference type="ARBA" id="ARBA00004177"/>
    </source>
</evidence>
<dbReference type="GO" id="GO:0005768">
    <property type="term" value="C:endosome"/>
    <property type="evidence" value="ECO:0007669"/>
    <property type="project" value="UniProtKB-SubCell"/>
</dbReference>
<keyword evidence="8" id="KW-1185">Reference proteome</keyword>
<proteinExistence type="inferred from homology"/>
<evidence type="ECO:0000256" key="6">
    <source>
        <dbReference type="ARBA" id="ARBA00023838"/>
    </source>
</evidence>
<evidence type="ECO:0000256" key="5">
    <source>
        <dbReference type="ARBA" id="ARBA00022927"/>
    </source>
</evidence>
<comment type="subcellular location">
    <subcellularLocation>
        <location evidence="1">Endosome</location>
    </subcellularLocation>
</comment>